<dbReference type="PANTHER" id="PTHR33525">
    <property type="match status" value="1"/>
</dbReference>
<dbReference type="KEGG" id="kak:Kalk_10180"/>
<dbReference type="InterPro" id="IPR013976">
    <property type="entry name" value="HDOD"/>
</dbReference>
<dbReference type="PROSITE" id="PS51833">
    <property type="entry name" value="HDOD"/>
    <property type="match status" value="1"/>
</dbReference>
<dbReference type="InterPro" id="IPR052340">
    <property type="entry name" value="RNase_Y/CdgJ"/>
</dbReference>
<dbReference type="Pfam" id="PF08668">
    <property type="entry name" value="HDOD"/>
    <property type="match status" value="1"/>
</dbReference>
<dbReference type="Proteomes" id="UP000235116">
    <property type="component" value="Chromosome"/>
</dbReference>
<name>A0A2K9LKI2_9GAMM</name>
<sequence length="279" mass="30980">MTGTHTALIEKINRIQPLNPIMMELLAAIQNQDSQATDLEHIIRSDANTSATILKIANSPFYGMSGRIKNVRDACVLLGFDQLRNIIYATALEHASNGGPHKIWCQKLRRHTLATAIIASELSLHMTVRIEKGQAYSLGLLHELGKQILVSELPDLFHEYMNTQGQPEQESIVGTLIEAGTIIAQKWRLPEVFQTCIRFALVPSDPPEAFQNEVILIRCAHQLAQELGFDSPGDQYTPSEPGALLHYYPTLPADVITETIQDCINSCPDLDRSTEEAQS</sequence>
<dbReference type="RefSeq" id="WP_101894146.1">
    <property type="nucleotide sequence ID" value="NZ_CP022684.1"/>
</dbReference>
<dbReference type="Gene3D" id="1.10.3210.10">
    <property type="entry name" value="Hypothetical protein af1432"/>
    <property type="match status" value="1"/>
</dbReference>
<proteinExistence type="predicted"/>
<keyword evidence="3" id="KW-1185">Reference proteome</keyword>
<dbReference type="OrthoDB" id="9791419at2"/>
<reference evidence="3" key="1">
    <citation type="submission" date="2017-08" db="EMBL/GenBank/DDBJ databases">
        <title>Direct submision.</title>
        <authorList>
            <person name="Kim S.-J."/>
            <person name="Rhee S.-K."/>
        </authorList>
    </citation>
    <scope>NUCLEOTIDE SEQUENCE [LARGE SCALE GENOMIC DNA]</scope>
    <source>
        <strain evidence="3">GI5</strain>
    </source>
</reference>
<dbReference type="SUPFAM" id="SSF109604">
    <property type="entry name" value="HD-domain/PDEase-like"/>
    <property type="match status" value="1"/>
</dbReference>
<dbReference type="AlphaFoldDB" id="A0A2K9LKI2"/>
<feature type="domain" description="HDOD" evidence="1">
    <location>
        <begin position="15"/>
        <end position="203"/>
    </location>
</feature>
<evidence type="ECO:0000313" key="3">
    <source>
        <dbReference type="Proteomes" id="UP000235116"/>
    </source>
</evidence>
<accession>A0A2K9LKI2</accession>
<evidence type="ECO:0000259" key="1">
    <source>
        <dbReference type="PROSITE" id="PS51833"/>
    </source>
</evidence>
<organism evidence="2 3">
    <name type="scientific">Ketobacter alkanivorans</name>
    <dbReference type="NCBI Taxonomy" id="1917421"/>
    <lineage>
        <taxon>Bacteria</taxon>
        <taxon>Pseudomonadati</taxon>
        <taxon>Pseudomonadota</taxon>
        <taxon>Gammaproteobacteria</taxon>
        <taxon>Pseudomonadales</taxon>
        <taxon>Ketobacteraceae</taxon>
        <taxon>Ketobacter</taxon>
    </lineage>
</organism>
<protein>
    <recommendedName>
        <fullName evidence="1">HDOD domain-containing protein</fullName>
    </recommendedName>
</protein>
<gene>
    <name evidence="2" type="ORF">Kalk_10180</name>
</gene>
<evidence type="ECO:0000313" key="2">
    <source>
        <dbReference type="EMBL" id="AUM12763.1"/>
    </source>
</evidence>
<dbReference type="EMBL" id="CP022684">
    <property type="protein sequence ID" value="AUM12763.1"/>
    <property type="molecule type" value="Genomic_DNA"/>
</dbReference>
<dbReference type="PANTHER" id="PTHR33525:SF3">
    <property type="entry name" value="RIBONUCLEASE Y"/>
    <property type="match status" value="1"/>
</dbReference>